<dbReference type="InterPro" id="IPR039379">
    <property type="entry name" value="Protoglobin_sensor_dom"/>
</dbReference>
<dbReference type="PROSITE" id="PS50111">
    <property type="entry name" value="CHEMOTAXIS_TRANSDUC_2"/>
    <property type="match status" value="1"/>
</dbReference>
<dbReference type="InterPro" id="IPR009050">
    <property type="entry name" value="Globin-like_sf"/>
</dbReference>
<dbReference type="SUPFAM" id="SSF58104">
    <property type="entry name" value="Methyl-accepting chemotaxis protein (MCP) signaling domain"/>
    <property type="match status" value="1"/>
</dbReference>
<dbReference type="RefSeq" id="WP_058266079.1">
    <property type="nucleotide sequence ID" value="NZ_FMYN01000007.1"/>
</dbReference>
<evidence type="ECO:0000259" key="4">
    <source>
        <dbReference type="PROSITE" id="PS50111"/>
    </source>
</evidence>
<dbReference type="GO" id="GO:0004888">
    <property type="term" value="F:transmembrane signaling receptor activity"/>
    <property type="evidence" value="ECO:0007669"/>
    <property type="project" value="InterPro"/>
</dbReference>
<dbReference type="InterPro" id="IPR012292">
    <property type="entry name" value="Globin/Proto"/>
</dbReference>
<dbReference type="SUPFAM" id="SSF46458">
    <property type="entry name" value="Globin-like"/>
    <property type="match status" value="1"/>
</dbReference>
<dbReference type="EMBL" id="LNQL01000007">
    <property type="protein sequence ID" value="KSU47729.1"/>
    <property type="molecule type" value="Genomic_DNA"/>
</dbReference>
<organism evidence="5 6">
    <name type="scientific">Exiguobacterium indicum</name>
    <dbReference type="NCBI Taxonomy" id="296995"/>
    <lineage>
        <taxon>Bacteria</taxon>
        <taxon>Bacillati</taxon>
        <taxon>Bacillota</taxon>
        <taxon>Bacilli</taxon>
        <taxon>Bacillales</taxon>
        <taxon>Bacillales Family XII. Incertae Sedis</taxon>
        <taxon>Exiguobacterium</taxon>
    </lineage>
</organism>
<comment type="similarity">
    <text evidence="2">Belongs to the methyl-accepting chemotaxis (MCP) protein family.</text>
</comment>
<evidence type="ECO:0000256" key="2">
    <source>
        <dbReference type="ARBA" id="ARBA00029447"/>
    </source>
</evidence>
<evidence type="ECO:0000313" key="5">
    <source>
        <dbReference type="EMBL" id="KSU47729.1"/>
    </source>
</evidence>
<protein>
    <submittedName>
        <fullName evidence="5">Chemotaxis protein</fullName>
    </submittedName>
</protein>
<dbReference type="AlphaFoldDB" id="A0A0V8GC14"/>
<dbReference type="Pfam" id="PF11563">
    <property type="entry name" value="Protoglobin"/>
    <property type="match status" value="1"/>
</dbReference>
<dbReference type="PANTHER" id="PTHR32089">
    <property type="entry name" value="METHYL-ACCEPTING CHEMOTAXIS PROTEIN MCPB"/>
    <property type="match status" value="1"/>
</dbReference>
<feature type="domain" description="Methyl-accepting transducer" evidence="4">
    <location>
        <begin position="207"/>
        <end position="417"/>
    </location>
</feature>
<dbReference type="InterPro" id="IPR004090">
    <property type="entry name" value="Chemotax_Me-accpt_rcpt"/>
</dbReference>
<accession>A0A0V8GC14</accession>
<dbReference type="PANTHER" id="PTHR32089:SF112">
    <property type="entry name" value="LYSOZYME-LIKE PROTEIN-RELATED"/>
    <property type="match status" value="1"/>
</dbReference>
<dbReference type="Pfam" id="PF00015">
    <property type="entry name" value="MCPsignal"/>
    <property type="match status" value="1"/>
</dbReference>
<dbReference type="CDD" id="cd01068">
    <property type="entry name" value="globin_sensor"/>
    <property type="match status" value="1"/>
</dbReference>
<gene>
    <name evidence="5" type="ORF">AS033_15885</name>
</gene>
<reference evidence="5 6" key="1">
    <citation type="journal article" date="2015" name="Int. J. Syst. Evol. Microbiol.">
        <title>Exiguobacterium enclense sp. nov., isolated from sediment.</title>
        <authorList>
            <person name="Dastager S.G."/>
            <person name="Mawlankar R."/>
            <person name="Sonalkar V.V."/>
            <person name="Thorat M.N."/>
            <person name="Mual P."/>
            <person name="Verma A."/>
            <person name="Krishnamurthi S."/>
            <person name="Tang S.K."/>
            <person name="Li W.J."/>
        </authorList>
    </citation>
    <scope>NUCLEOTIDE SEQUENCE [LARGE SCALE GENOMIC DNA]</scope>
    <source>
        <strain evidence="5 6">NIO-1109</strain>
    </source>
</reference>
<dbReference type="Gene3D" id="1.10.490.10">
    <property type="entry name" value="Globins"/>
    <property type="match status" value="1"/>
</dbReference>
<dbReference type="GO" id="GO:0016020">
    <property type="term" value="C:membrane"/>
    <property type="evidence" value="ECO:0007669"/>
    <property type="project" value="InterPro"/>
</dbReference>
<dbReference type="SMART" id="SM00283">
    <property type="entry name" value="MA"/>
    <property type="match status" value="1"/>
</dbReference>
<dbReference type="GO" id="GO:0007165">
    <property type="term" value="P:signal transduction"/>
    <property type="evidence" value="ECO:0007669"/>
    <property type="project" value="UniProtKB-KW"/>
</dbReference>
<dbReference type="Proteomes" id="UP000053797">
    <property type="component" value="Unassembled WGS sequence"/>
</dbReference>
<dbReference type="GO" id="GO:0020037">
    <property type="term" value="F:heme binding"/>
    <property type="evidence" value="ECO:0007669"/>
    <property type="project" value="InterPro"/>
</dbReference>
<evidence type="ECO:0000313" key="6">
    <source>
        <dbReference type="Proteomes" id="UP000053797"/>
    </source>
</evidence>
<dbReference type="GO" id="GO:0006935">
    <property type="term" value="P:chemotaxis"/>
    <property type="evidence" value="ECO:0007669"/>
    <property type="project" value="InterPro"/>
</dbReference>
<dbReference type="Gene3D" id="1.10.287.950">
    <property type="entry name" value="Methyl-accepting chemotaxis protein"/>
    <property type="match status" value="1"/>
</dbReference>
<dbReference type="InterPro" id="IPR044398">
    <property type="entry name" value="Globin-sensor_dom"/>
</dbReference>
<proteinExistence type="inferred from homology"/>
<evidence type="ECO:0000256" key="1">
    <source>
        <dbReference type="ARBA" id="ARBA00023224"/>
    </source>
</evidence>
<dbReference type="InterPro" id="IPR004089">
    <property type="entry name" value="MCPsignal_dom"/>
</dbReference>
<dbReference type="PRINTS" id="PR00260">
    <property type="entry name" value="CHEMTRNSDUCR"/>
</dbReference>
<keyword evidence="1 3" id="KW-0807">Transducer</keyword>
<dbReference type="GO" id="GO:0019825">
    <property type="term" value="F:oxygen binding"/>
    <property type="evidence" value="ECO:0007669"/>
    <property type="project" value="InterPro"/>
</dbReference>
<sequence>MKWFKTAKVVTFDALIEAEATHAILKVPSSLEEQLHLIDLTILDLQMVRVIYTDVAHWMPSMVDAFYEELIRIPSLRRLIEHHSTLERLKGTLSRHILQMFEGKVTMDYIEARRRIADRHVQIGLQTKWYVAAFQKVWNVLSDKIENSDWPEAERIRIMRSASKLFNLEQQIVMTMYEGQVEEERQAIELAKRQVGEGVQRSIEGLAAMSEESSANFQEIEQHAKRVSLTTDTISDRLTKAVVEAEDGVTLVEEKTHHFQDVVHDLIQTTEQVAELSRLSEEIERIAGMVTTISDQTNLLSLNASIEAARAGEMGRGFTVVAQEVRKLAEESKQSAAETSRIAQEITQKMLVVSKRMGETESAVVQTTTEMQEIVHVFSRISEQTEVVSRQVRELSSDTSDVAGTIEGMRRIADSIAETADNLQEVAASI</sequence>
<comment type="caution">
    <text evidence="5">The sequence shown here is derived from an EMBL/GenBank/DDBJ whole genome shotgun (WGS) entry which is preliminary data.</text>
</comment>
<dbReference type="OrthoDB" id="266313at2"/>
<name>A0A0V8GC14_9BACL</name>
<evidence type="ECO:0000256" key="3">
    <source>
        <dbReference type="PROSITE-ProRule" id="PRU00284"/>
    </source>
</evidence>